<dbReference type="EMBL" id="JABTTQ020000012">
    <property type="protein sequence ID" value="KAK6144570.1"/>
    <property type="molecule type" value="Genomic_DNA"/>
</dbReference>
<dbReference type="Proteomes" id="UP001318860">
    <property type="component" value="Unassembled WGS sequence"/>
</dbReference>
<reference evidence="1 2" key="1">
    <citation type="journal article" date="2021" name="Comput. Struct. Biotechnol. J.">
        <title>De novo genome assembly of the potent medicinal plant Rehmannia glutinosa using nanopore technology.</title>
        <authorList>
            <person name="Ma L."/>
            <person name="Dong C."/>
            <person name="Song C."/>
            <person name="Wang X."/>
            <person name="Zheng X."/>
            <person name="Niu Y."/>
            <person name="Chen S."/>
            <person name="Feng W."/>
        </authorList>
    </citation>
    <scope>NUCLEOTIDE SEQUENCE [LARGE SCALE GENOMIC DNA]</scope>
    <source>
        <strain evidence="1">DH-2019</strain>
    </source>
</reference>
<evidence type="ECO:0000313" key="2">
    <source>
        <dbReference type="Proteomes" id="UP001318860"/>
    </source>
</evidence>
<keyword evidence="2" id="KW-1185">Reference proteome</keyword>
<protein>
    <submittedName>
        <fullName evidence="1">Uncharacterized protein</fullName>
    </submittedName>
</protein>
<proteinExistence type="predicted"/>
<name>A0ABR0WEM5_REHGL</name>
<accession>A0ABR0WEM5</accession>
<evidence type="ECO:0000313" key="1">
    <source>
        <dbReference type="EMBL" id="KAK6144570.1"/>
    </source>
</evidence>
<gene>
    <name evidence="1" type="ORF">DH2020_021390</name>
</gene>
<organism evidence="1 2">
    <name type="scientific">Rehmannia glutinosa</name>
    <name type="common">Chinese foxglove</name>
    <dbReference type="NCBI Taxonomy" id="99300"/>
    <lineage>
        <taxon>Eukaryota</taxon>
        <taxon>Viridiplantae</taxon>
        <taxon>Streptophyta</taxon>
        <taxon>Embryophyta</taxon>
        <taxon>Tracheophyta</taxon>
        <taxon>Spermatophyta</taxon>
        <taxon>Magnoliopsida</taxon>
        <taxon>eudicotyledons</taxon>
        <taxon>Gunneridae</taxon>
        <taxon>Pentapetalae</taxon>
        <taxon>asterids</taxon>
        <taxon>lamiids</taxon>
        <taxon>Lamiales</taxon>
        <taxon>Orobanchaceae</taxon>
        <taxon>Rehmannieae</taxon>
        <taxon>Rehmannia</taxon>
    </lineage>
</organism>
<sequence>MTSGQHILPCGGWECLQSECLASIIYGSGLSGDFGFSPGDGGDAYFEADESDPVHLLDQALGRDLERRNYLPSSNY</sequence>
<comment type="caution">
    <text evidence="1">The sequence shown here is derived from an EMBL/GenBank/DDBJ whole genome shotgun (WGS) entry which is preliminary data.</text>
</comment>